<name>A0ABQ7QCP5_PLUXY</name>
<evidence type="ECO:0000313" key="1">
    <source>
        <dbReference type="EMBL" id="KAG7302997.1"/>
    </source>
</evidence>
<keyword evidence="2" id="KW-1185">Reference proteome</keyword>
<protein>
    <submittedName>
        <fullName evidence="1">Uncharacterized protein</fullName>
    </submittedName>
</protein>
<dbReference type="EMBL" id="JAHIBW010000017">
    <property type="protein sequence ID" value="KAG7302997.1"/>
    <property type="molecule type" value="Genomic_DNA"/>
</dbReference>
<accession>A0ABQ7QCP5</accession>
<reference evidence="1 2" key="1">
    <citation type="submission" date="2021-06" db="EMBL/GenBank/DDBJ databases">
        <title>A haploid diamondback moth (Plutella xylostella L.) genome assembly resolves 31 chromosomes and identifies a diamide resistance mutation.</title>
        <authorList>
            <person name="Ward C.M."/>
            <person name="Perry K.D."/>
            <person name="Baker G."/>
            <person name="Powis K."/>
            <person name="Heckel D.G."/>
            <person name="Baxter S.W."/>
        </authorList>
    </citation>
    <scope>NUCLEOTIDE SEQUENCE [LARGE SCALE GENOMIC DNA]</scope>
    <source>
        <strain evidence="1 2">LV</strain>
        <tissue evidence="1">Single pupa</tissue>
    </source>
</reference>
<sequence>MVQVYPRSESRSQGEALVAALARLDLELQGCERGHPAARLAVVAAEVDSILQVYTVLRESIWPDAGARPCGAQQARLARAAALRSALAAVSARLRAAAAYARAHADCMRDALPAWSAAGHGKSGWERTLACSQAVTLLVRARCAERGSRRVLGAPAAPRAARELRLALDYAFTDAVHDHRSVLA</sequence>
<evidence type="ECO:0000313" key="2">
    <source>
        <dbReference type="Proteomes" id="UP000823941"/>
    </source>
</evidence>
<gene>
    <name evidence="1" type="ORF">JYU34_013005</name>
</gene>
<proteinExistence type="predicted"/>
<dbReference type="Proteomes" id="UP000823941">
    <property type="component" value="Chromosome 17"/>
</dbReference>
<comment type="caution">
    <text evidence="1">The sequence shown here is derived from an EMBL/GenBank/DDBJ whole genome shotgun (WGS) entry which is preliminary data.</text>
</comment>
<organism evidence="1 2">
    <name type="scientific">Plutella xylostella</name>
    <name type="common">Diamondback moth</name>
    <name type="synonym">Plutella maculipennis</name>
    <dbReference type="NCBI Taxonomy" id="51655"/>
    <lineage>
        <taxon>Eukaryota</taxon>
        <taxon>Metazoa</taxon>
        <taxon>Ecdysozoa</taxon>
        <taxon>Arthropoda</taxon>
        <taxon>Hexapoda</taxon>
        <taxon>Insecta</taxon>
        <taxon>Pterygota</taxon>
        <taxon>Neoptera</taxon>
        <taxon>Endopterygota</taxon>
        <taxon>Lepidoptera</taxon>
        <taxon>Glossata</taxon>
        <taxon>Ditrysia</taxon>
        <taxon>Yponomeutoidea</taxon>
        <taxon>Plutellidae</taxon>
        <taxon>Plutella</taxon>
    </lineage>
</organism>